<dbReference type="Proteomes" id="UP000000503">
    <property type="component" value="Chromosome"/>
</dbReference>
<sequence length="62" mass="7616">MDIKDFKAGTYKKGFEYQYFLPEKINHTFFWTDEGINDLLEKASLGYQRNRVFVFDEYMRLF</sequence>
<proteinExistence type="predicted"/>
<dbReference type="eggNOG" id="COG3177">
    <property type="taxonomic scope" value="Bacteria"/>
</dbReference>
<reference evidence="2" key="1">
    <citation type="journal article" date="2013" name="Stand. Genomic Sci.">
        <title>Genome sequence of the thermophilic fresh-water bacterium Spirochaeta caldaria type strain (H1(T)), reclassification of Spirochaeta caldaria, Spirochaeta stenostrepta, and Spirochaeta zuelzerae in the genus Treponema as Treponema caldaria comb. nov., Treponema stenostrepta comb. nov., and Treponema zuelzerae comb. nov., and emendation of the genus Treponema.</title>
        <authorList>
            <person name="Abt B."/>
            <person name="Goker M."/>
            <person name="Scheuner C."/>
            <person name="Han C."/>
            <person name="Lu M."/>
            <person name="Misra M."/>
            <person name="Lapidus A."/>
            <person name="Nolan M."/>
            <person name="Lucas S."/>
            <person name="Hammon N."/>
            <person name="Deshpande S."/>
            <person name="Cheng J.F."/>
            <person name="Tapia R."/>
            <person name="Goodwin L.A."/>
            <person name="Pitluck S."/>
            <person name="Liolios K."/>
            <person name="Pagani I."/>
            <person name="Ivanova N."/>
            <person name="Mavromatis K."/>
            <person name="Mikhailova N."/>
            <person name="Huntemann M."/>
            <person name="Pati A."/>
            <person name="Chen A."/>
            <person name="Palaniappan K."/>
            <person name="Land M."/>
            <person name="Hauser L."/>
            <person name="Jeffries C.D."/>
            <person name="Rohde M."/>
            <person name="Spring S."/>
            <person name="Gronow S."/>
            <person name="Detter J.C."/>
            <person name="Bristow J."/>
            <person name="Eisen J.A."/>
            <person name="Markowitz V."/>
            <person name="Hugenholtz P."/>
            <person name="Kyrpides N.C."/>
            <person name="Woyke T."/>
            <person name="Klenk H.P."/>
        </authorList>
    </citation>
    <scope>NUCLEOTIDE SEQUENCE</scope>
    <source>
        <strain evidence="2">ATCC 51460 / DSM 7334 / H1</strain>
    </source>
</reference>
<protein>
    <submittedName>
        <fullName evidence="1">Uncharacterized protein</fullName>
    </submittedName>
</protein>
<organism evidence="1 2">
    <name type="scientific">Gracilinema caldarium (strain ATCC 51460 / DSM 7334 / H1)</name>
    <name type="common">Treponema caldarium</name>
    <dbReference type="NCBI Taxonomy" id="744872"/>
    <lineage>
        <taxon>Bacteria</taxon>
        <taxon>Pseudomonadati</taxon>
        <taxon>Spirochaetota</taxon>
        <taxon>Spirochaetia</taxon>
        <taxon>Spirochaetales</taxon>
        <taxon>Breznakiellaceae</taxon>
        <taxon>Gracilinema</taxon>
    </lineage>
</organism>
<accession>F8F105</accession>
<dbReference type="EMBL" id="CP002868">
    <property type="protein sequence ID" value="AEJ20795.1"/>
    <property type="molecule type" value="Genomic_DNA"/>
</dbReference>
<dbReference type="KEGG" id="scd:Spica_2698"/>
<evidence type="ECO:0000313" key="1">
    <source>
        <dbReference type="EMBL" id="AEJ20795.1"/>
    </source>
</evidence>
<dbReference type="RefSeq" id="WP_013970073.1">
    <property type="nucleotide sequence ID" value="NC_015732.1"/>
</dbReference>
<gene>
    <name evidence="1" type="ordered locus">Spica_2698</name>
</gene>
<dbReference type="STRING" id="744872.Spica_2698"/>
<dbReference type="HOGENOM" id="CLU_2902965_0_0_12"/>
<keyword evidence="2" id="KW-1185">Reference proteome</keyword>
<evidence type="ECO:0000313" key="2">
    <source>
        <dbReference type="Proteomes" id="UP000000503"/>
    </source>
</evidence>
<dbReference type="AlphaFoldDB" id="F8F105"/>
<name>F8F105_GRAC1</name>